<dbReference type="Pfam" id="PF07715">
    <property type="entry name" value="Plug"/>
    <property type="match status" value="1"/>
</dbReference>
<dbReference type="Proteomes" id="UP000247099">
    <property type="component" value="Unassembled WGS sequence"/>
</dbReference>
<accession>A0A317ZDX9</accession>
<reference evidence="16 17" key="1">
    <citation type="submission" date="2018-05" db="EMBL/GenBank/DDBJ databases">
        <title>Coraliomargarita sinensis sp. nov., isolated from a marine solar saltern.</title>
        <authorList>
            <person name="Zhou L.Y."/>
        </authorList>
    </citation>
    <scope>NUCLEOTIDE SEQUENCE [LARGE SCALE GENOMIC DNA]</scope>
    <source>
        <strain evidence="16 17">WN38</strain>
    </source>
</reference>
<dbReference type="PANTHER" id="PTHR32552:SF81">
    <property type="entry name" value="TONB-DEPENDENT OUTER MEMBRANE RECEPTOR"/>
    <property type="match status" value="1"/>
</dbReference>
<dbReference type="PANTHER" id="PTHR32552">
    <property type="entry name" value="FERRICHROME IRON RECEPTOR-RELATED"/>
    <property type="match status" value="1"/>
</dbReference>
<keyword evidence="8 12" id="KW-0798">TonB box</keyword>
<keyword evidence="10 11" id="KW-0998">Cell outer membrane</keyword>
<evidence type="ECO:0000256" key="1">
    <source>
        <dbReference type="ARBA" id="ARBA00004571"/>
    </source>
</evidence>
<keyword evidence="17" id="KW-1185">Reference proteome</keyword>
<evidence type="ECO:0000256" key="7">
    <source>
        <dbReference type="ARBA" id="ARBA00023065"/>
    </source>
</evidence>
<feature type="domain" description="TonB-dependent receptor-like beta-barrel" evidence="14">
    <location>
        <begin position="198"/>
        <end position="653"/>
    </location>
</feature>
<dbReference type="GO" id="GO:0009279">
    <property type="term" value="C:cell outer membrane"/>
    <property type="evidence" value="ECO:0007669"/>
    <property type="project" value="UniProtKB-SubCell"/>
</dbReference>
<keyword evidence="4" id="KW-0410">Iron transport</keyword>
<keyword evidence="5 11" id="KW-0812">Transmembrane</keyword>
<comment type="caution">
    <text evidence="16">The sequence shown here is derived from an EMBL/GenBank/DDBJ whole genome shotgun (WGS) entry which is preliminary data.</text>
</comment>
<evidence type="ECO:0000256" key="12">
    <source>
        <dbReference type="RuleBase" id="RU003357"/>
    </source>
</evidence>
<evidence type="ECO:0000256" key="2">
    <source>
        <dbReference type="ARBA" id="ARBA00022448"/>
    </source>
</evidence>
<dbReference type="InParanoid" id="A0A317ZDX9"/>
<dbReference type="PROSITE" id="PS52016">
    <property type="entry name" value="TONB_DEPENDENT_REC_3"/>
    <property type="match status" value="1"/>
</dbReference>
<evidence type="ECO:0000256" key="8">
    <source>
        <dbReference type="ARBA" id="ARBA00023077"/>
    </source>
</evidence>
<dbReference type="CDD" id="cd01347">
    <property type="entry name" value="ligand_gated_channel"/>
    <property type="match status" value="1"/>
</dbReference>
<evidence type="ECO:0000259" key="15">
    <source>
        <dbReference type="Pfam" id="PF07715"/>
    </source>
</evidence>
<dbReference type="InterPro" id="IPR036942">
    <property type="entry name" value="Beta-barrel_TonB_sf"/>
</dbReference>
<feature type="chain" id="PRO_5016392812" description="TonB-dependent receptor" evidence="13">
    <location>
        <begin position="21"/>
        <end position="694"/>
    </location>
</feature>
<keyword evidence="9 11" id="KW-0472">Membrane</keyword>
<name>A0A317ZDX9_9BACT</name>
<evidence type="ECO:0000256" key="11">
    <source>
        <dbReference type="PROSITE-ProRule" id="PRU01360"/>
    </source>
</evidence>
<sequence length="694" mass="78340">MKYTTCTLVLSTALVTGLFAQETDEPVYKLNPVVVKGDLWESELQKTTASVTVIDEDTMQRSGTQHFGDLVNSIPNLTWSATSSRPRYIQVRGIGENSQFEGETPDSSVRFLIDDLDFTGLGSIGNLFDTQQVEVLRGPQAGAFGVNAAGGVVKIVTNDPTPYWTGQVEGTVGTDSLFSGGIAVGGPLLENDPDQLTFRFSAYQLYQDGFRDNQFLDRDDTNERDELNTRLKLRWIPNDEWQWDGTLFYADVDNGYDEWTLDNERFDTISDQPGRDDQESFATSLRGKWTGLNRVEVTSITSLSDTDSLNSYDGDWANPVDKPDTYVGFAITERERLRWSEEIRFDSADREDALGFIDRWTAGVYFEEFEEDTAFNFIFEGFPDPFETQLETQTFSLYGQGTHLFSEQTRLTLGLRAEYYELDTAVDFDEPTLANDPNFDDWLFGGKITLEHDLSETKTLFASLTRGYKAGGANIFPGLEPDVPTSYGTEDLWNYEVGLRADWLEGAIVSQLTLFYLDRNDAQLRSSTGQGLDFTYATFNAGDAEHYGAELEGTWFINENWSVSAGLGLLDTELDATGDELSSAPSYTYNARIDYVANNGFFANLEVVGSDEFFESNNPGNRDQRARSEFAVFNGSIGYRYENWTFTLWGRNLFDEEYEKRVFYFGNEGPAYNDTRYENPANPRQFGLTANYSW</sequence>
<evidence type="ECO:0000256" key="4">
    <source>
        <dbReference type="ARBA" id="ARBA00022496"/>
    </source>
</evidence>
<dbReference type="EMBL" id="QHJQ01000008">
    <property type="protein sequence ID" value="PXA03555.1"/>
    <property type="molecule type" value="Genomic_DNA"/>
</dbReference>
<dbReference type="Gene3D" id="2.40.170.20">
    <property type="entry name" value="TonB-dependent receptor, beta-barrel domain"/>
    <property type="match status" value="1"/>
</dbReference>
<evidence type="ECO:0000313" key="16">
    <source>
        <dbReference type="EMBL" id="PXA03555.1"/>
    </source>
</evidence>
<dbReference type="InterPro" id="IPR000531">
    <property type="entry name" value="Beta-barrel_TonB"/>
</dbReference>
<dbReference type="GO" id="GO:0006826">
    <property type="term" value="P:iron ion transport"/>
    <property type="evidence" value="ECO:0007669"/>
    <property type="project" value="UniProtKB-KW"/>
</dbReference>
<keyword evidence="13" id="KW-0732">Signal</keyword>
<dbReference type="SUPFAM" id="SSF56935">
    <property type="entry name" value="Porins"/>
    <property type="match status" value="1"/>
</dbReference>
<dbReference type="InterPro" id="IPR039426">
    <property type="entry name" value="TonB-dep_rcpt-like"/>
</dbReference>
<evidence type="ECO:0000259" key="14">
    <source>
        <dbReference type="Pfam" id="PF00593"/>
    </source>
</evidence>
<feature type="signal peptide" evidence="13">
    <location>
        <begin position="1"/>
        <end position="20"/>
    </location>
</feature>
<evidence type="ECO:0008006" key="18">
    <source>
        <dbReference type="Google" id="ProtNLM"/>
    </source>
</evidence>
<proteinExistence type="inferred from homology"/>
<evidence type="ECO:0000256" key="6">
    <source>
        <dbReference type="ARBA" id="ARBA00023004"/>
    </source>
</evidence>
<evidence type="ECO:0000256" key="3">
    <source>
        <dbReference type="ARBA" id="ARBA00022452"/>
    </source>
</evidence>
<keyword evidence="3 11" id="KW-1134">Transmembrane beta strand</keyword>
<dbReference type="RefSeq" id="WP_110131555.1">
    <property type="nucleotide sequence ID" value="NZ_QHJQ01000008.1"/>
</dbReference>
<keyword evidence="2 11" id="KW-0813">Transport</keyword>
<comment type="subcellular location">
    <subcellularLocation>
        <location evidence="1 11">Cell outer membrane</location>
        <topology evidence="1 11">Multi-pass membrane protein</topology>
    </subcellularLocation>
</comment>
<evidence type="ECO:0000256" key="13">
    <source>
        <dbReference type="SAM" id="SignalP"/>
    </source>
</evidence>
<comment type="similarity">
    <text evidence="11 12">Belongs to the TonB-dependent receptor family.</text>
</comment>
<dbReference type="InterPro" id="IPR012910">
    <property type="entry name" value="Plug_dom"/>
</dbReference>
<evidence type="ECO:0000313" key="17">
    <source>
        <dbReference type="Proteomes" id="UP000247099"/>
    </source>
</evidence>
<organism evidence="16 17">
    <name type="scientific">Coraliomargarita sinensis</name>
    <dbReference type="NCBI Taxonomy" id="2174842"/>
    <lineage>
        <taxon>Bacteria</taxon>
        <taxon>Pseudomonadati</taxon>
        <taxon>Verrucomicrobiota</taxon>
        <taxon>Opitutia</taxon>
        <taxon>Puniceicoccales</taxon>
        <taxon>Coraliomargaritaceae</taxon>
        <taxon>Coraliomargarita</taxon>
    </lineage>
</organism>
<keyword evidence="7" id="KW-0406">Ion transport</keyword>
<dbReference type="Pfam" id="PF00593">
    <property type="entry name" value="TonB_dep_Rec_b-barrel"/>
    <property type="match status" value="1"/>
</dbReference>
<keyword evidence="6" id="KW-0408">Iron</keyword>
<dbReference type="OrthoDB" id="127311at2"/>
<evidence type="ECO:0000256" key="9">
    <source>
        <dbReference type="ARBA" id="ARBA00023136"/>
    </source>
</evidence>
<gene>
    <name evidence="16" type="ORF">DDZ13_11270</name>
</gene>
<dbReference type="AlphaFoldDB" id="A0A317ZDX9"/>
<feature type="domain" description="TonB-dependent receptor plug" evidence="15">
    <location>
        <begin position="44"/>
        <end position="152"/>
    </location>
</feature>
<protein>
    <recommendedName>
        <fullName evidence="18">TonB-dependent receptor</fullName>
    </recommendedName>
</protein>
<evidence type="ECO:0000256" key="5">
    <source>
        <dbReference type="ARBA" id="ARBA00022692"/>
    </source>
</evidence>
<evidence type="ECO:0000256" key="10">
    <source>
        <dbReference type="ARBA" id="ARBA00023237"/>
    </source>
</evidence>